<dbReference type="EMBL" id="SRLO01000096">
    <property type="protein sequence ID" value="TNN76147.1"/>
    <property type="molecule type" value="Genomic_DNA"/>
</dbReference>
<reference evidence="2 3" key="1">
    <citation type="submission" date="2019-03" db="EMBL/GenBank/DDBJ databases">
        <title>First draft genome of Liparis tanakae, snailfish: a comprehensive survey of snailfish specific genes.</title>
        <authorList>
            <person name="Kim W."/>
            <person name="Song I."/>
            <person name="Jeong J.-H."/>
            <person name="Kim D."/>
            <person name="Kim S."/>
            <person name="Ryu S."/>
            <person name="Song J.Y."/>
            <person name="Lee S.K."/>
        </authorList>
    </citation>
    <scope>NUCLEOTIDE SEQUENCE [LARGE SCALE GENOMIC DNA]</scope>
    <source>
        <tissue evidence="2">Muscle</tissue>
    </source>
</reference>
<evidence type="ECO:0000313" key="3">
    <source>
        <dbReference type="Proteomes" id="UP000314294"/>
    </source>
</evidence>
<comment type="caution">
    <text evidence="2">The sequence shown here is derived from an EMBL/GenBank/DDBJ whole genome shotgun (WGS) entry which is preliminary data.</text>
</comment>
<sequence>MREEAASWVKVCRVTMTMGVEGLWRILWWAFFLSGIIEAKLPSILDRNKRYQYQHTYPSLKMSASFRNAELMRMGNGYFWKSLGKSTTASHCSPSLTDRSPTNEAVHWSQQSRQNTVTKEADVARARIWLVRPMGARSAGLAGNSVLCSHTLFAGKTGNSNGTENTTS</sequence>
<dbReference type="AlphaFoldDB" id="A0A4Z2IE12"/>
<proteinExistence type="predicted"/>
<keyword evidence="3" id="KW-1185">Reference proteome</keyword>
<feature type="region of interest" description="Disordered" evidence="1">
    <location>
        <begin position="91"/>
        <end position="116"/>
    </location>
</feature>
<protein>
    <submittedName>
        <fullName evidence="2">Uncharacterized protein</fullName>
    </submittedName>
</protein>
<gene>
    <name evidence="2" type="ORF">EYF80_013678</name>
</gene>
<dbReference type="Proteomes" id="UP000314294">
    <property type="component" value="Unassembled WGS sequence"/>
</dbReference>
<accession>A0A4Z2IE12</accession>
<organism evidence="2 3">
    <name type="scientific">Liparis tanakae</name>
    <name type="common">Tanaka's snailfish</name>
    <dbReference type="NCBI Taxonomy" id="230148"/>
    <lineage>
        <taxon>Eukaryota</taxon>
        <taxon>Metazoa</taxon>
        <taxon>Chordata</taxon>
        <taxon>Craniata</taxon>
        <taxon>Vertebrata</taxon>
        <taxon>Euteleostomi</taxon>
        <taxon>Actinopterygii</taxon>
        <taxon>Neopterygii</taxon>
        <taxon>Teleostei</taxon>
        <taxon>Neoteleostei</taxon>
        <taxon>Acanthomorphata</taxon>
        <taxon>Eupercaria</taxon>
        <taxon>Perciformes</taxon>
        <taxon>Cottioidei</taxon>
        <taxon>Cottales</taxon>
        <taxon>Liparidae</taxon>
        <taxon>Liparis</taxon>
    </lineage>
</organism>
<name>A0A4Z2IE12_9TELE</name>
<evidence type="ECO:0000313" key="2">
    <source>
        <dbReference type="EMBL" id="TNN76147.1"/>
    </source>
</evidence>
<evidence type="ECO:0000256" key="1">
    <source>
        <dbReference type="SAM" id="MobiDB-lite"/>
    </source>
</evidence>